<sequence length="638" mass="74465">MDEEKSEIQKIREAYRQRSKVDPATSLYTGSSKRARSKLTKENMKQFEKESELSQVLSRMDVNSPQRDNLNKAEMRSTYKHEMFTKSIKSKYSKRGVTPGPGIALKLLPKKLGPKEKEFNIISNRGIQDHSPSSKFYWNGVLKTQNKRDYVDYTKSEFSYDYNRSTAAKKFSAHRIVRKYLNYYSQRKDHEIPPFVKEMIEDEEKLIQIVEDLHQIKEAFAEKDICLIKDGIFETLIKNFEHLDLSKKRLITHNFDSLLKNTPTPLPQSLKDQLLLKLKGLDSSSITYSRLLQFYDLSRFISLTTQPLSPTYTPTSKPTYNSPASLTTFLWSKIEEKYRKASKAFRFFDTKKRSKISMKDFEAGIEKLRIKLHKDQIQAIFLDADQDKDKYLNYMEFMKLNQNGKLKNRFAGQTTKIDVSAEGSRLAQRIKSIDSRGHNVSPKSLHDDDLSVASFYYKGYRYGASRIGRKSSRLSNYSWIDNQKHGIPSKETDDINGVMNHSYVYDNLNNEIKEKVKRQNEIKKPLCKAPTKASKLRDDYLKTCKEKLENSHNDQPKVEWKIRKFLSIGPHEDIANSIRRLKKLSPNRVLNNSSNLPFVNNQELSAAPLNQDDKKEKERLLNDYYIKKREMSSKRSNF</sequence>
<keyword evidence="5" id="KW-1185">Reference proteome</keyword>
<feature type="domain" description="EF-hand" evidence="3">
    <location>
        <begin position="336"/>
        <end position="371"/>
    </location>
</feature>
<reference evidence="4" key="1">
    <citation type="submission" date="2023-07" db="EMBL/GenBank/DDBJ databases">
        <authorList>
            <consortium name="AG Swart"/>
            <person name="Singh M."/>
            <person name="Singh A."/>
            <person name="Seah K."/>
            <person name="Emmerich C."/>
        </authorList>
    </citation>
    <scope>NUCLEOTIDE SEQUENCE</scope>
    <source>
        <strain evidence="4">DP1</strain>
    </source>
</reference>
<evidence type="ECO:0000259" key="3">
    <source>
        <dbReference type="PROSITE" id="PS50222"/>
    </source>
</evidence>
<dbReference type="InterPro" id="IPR002048">
    <property type="entry name" value="EF_hand_dom"/>
</dbReference>
<comment type="caution">
    <text evidence="4">The sequence shown here is derived from an EMBL/GenBank/DDBJ whole genome shotgun (WGS) entry which is preliminary data.</text>
</comment>
<dbReference type="PROSITE" id="PS00018">
    <property type="entry name" value="EF_HAND_1"/>
    <property type="match status" value="1"/>
</dbReference>
<dbReference type="SUPFAM" id="SSF47473">
    <property type="entry name" value="EF-hand"/>
    <property type="match status" value="1"/>
</dbReference>
<dbReference type="Gene3D" id="1.10.238.10">
    <property type="entry name" value="EF-hand"/>
    <property type="match status" value="1"/>
</dbReference>
<organism evidence="4 5">
    <name type="scientific">Euplotes crassus</name>
    <dbReference type="NCBI Taxonomy" id="5936"/>
    <lineage>
        <taxon>Eukaryota</taxon>
        <taxon>Sar</taxon>
        <taxon>Alveolata</taxon>
        <taxon>Ciliophora</taxon>
        <taxon>Intramacronucleata</taxon>
        <taxon>Spirotrichea</taxon>
        <taxon>Hypotrichia</taxon>
        <taxon>Euplotida</taxon>
        <taxon>Euplotidae</taxon>
        <taxon>Moneuplotes</taxon>
    </lineage>
</organism>
<dbReference type="Proteomes" id="UP001295684">
    <property type="component" value="Unassembled WGS sequence"/>
</dbReference>
<dbReference type="CDD" id="cd00051">
    <property type="entry name" value="EFh"/>
    <property type="match status" value="1"/>
</dbReference>
<evidence type="ECO:0000313" key="5">
    <source>
        <dbReference type="Proteomes" id="UP001295684"/>
    </source>
</evidence>
<dbReference type="PROSITE" id="PS50222">
    <property type="entry name" value="EF_HAND_2"/>
    <property type="match status" value="2"/>
</dbReference>
<name>A0AAD1Y9P0_EUPCR</name>
<dbReference type="Pfam" id="PF13499">
    <property type="entry name" value="EF-hand_7"/>
    <property type="match status" value="1"/>
</dbReference>
<dbReference type="AlphaFoldDB" id="A0AAD1Y9P0"/>
<feature type="region of interest" description="Disordered" evidence="2">
    <location>
        <begin position="1"/>
        <end position="49"/>
    </location>
</feature>
<evidence type="ECO:0000256" key="1">
    <source>
        <dbReference type="ARBA" id="ARBA00022837"/>
    </source>
</evidence>
<feature type="compositionally biased region" description="Basic and acidic residues" evidence="2">
    <location>
        <begin position="39"/>
        <end position="49"/>
    </location>
</feature>
<dbReference type="InterPro" id="IPR011992">
    <property type="entry name" value="EF-hand-dom_pair"/>
</dbReference>
<protein>
    <recommendedName>
        <fullName evidence="3">EF-hand domain-containing protein</fullName>
    </recommendedName>
</protein>
<dbReference type="EMBL" id="CAMPGE010030209">
    <property type="protein sequence ID" value="CAI2387718.1"/>
    <property type="molecule type" value="Genomic_DNA"/>
</dbReference>
<evidence type="ECO:0000313" key="4">
    <source>
        <dbReference type="EMBL" id="CAI2387718.1"/>
    </source>
</evidence>
<keyword evidence="1" id="KW-0106">Calcium</keyword>
<accession>A0AAD1Y9P0</accession>
<dbReference type="InterPro" id="IPR018247">
    <property type="entry name" value="EF_Hand_1_Ca_BS"/>
</dbReference>
<feature type="compositionally biased region" description="Basic and acidic residues" evidence="2">
    <location>
        <begin position="1"/>
        <end position="21"/>
    </location>
</feature>
<evidence type="ECO:0000256" key="2">
    <source>
        <dbReference type="SAM" id="MobiDB-lite"/>
    </source>
</evidence>
<proteinExistence type="predicted"/>
<dbReference type="GO" id="GO:0005509">
    <property type="term" value="F:calcium ion binding"/>
    <property type="evidence" value="ECO:0007669"/>
    <property type="project" value="InterPro"/>
</dbReference>
<feature type="domain" description="EF-hand" evidence="3">
    <location>
        <begin position="372"/>
        <end position="407"/>
    </location>
</feature>
<gene>
    <name evidence="4" type="ORF">ECRASSUSDP1_LOCUS29352</name>
</gene>